<protein>
    <submittedName>
        <fullName evidence="1">Uncharacterized protein</fullName>
    </submittedName>
</protein>
<name>A0A1H0ED61_9HYPH</name>
<keyword evidence="2" id="KW-1185">Reference proteome</keyword>
<dbReference type="Proteomes" id="UP000198704">
    <property type="component" value="Unassembled WGS sequence"/>
</dbReference>
<dbReference type="AlphaFoldDB" id="A0A1H0ED61"/>
<dbReference type="EMBL" id="FNHS01000011">
    <property type="protein sequence ID" value="SDN80417.1"/>
    <property type="molecule type" value="Genomic_DNA"/>
</dbReference>
<sequence>MIGHRHRERSEATQGSAISVNVASLDCFAPLAKTGVAVRRPNAGTAKA</sequence>
<reference evidence="2" key="1">
    <citation type="submission" date="2016-10" db="EMBL/GenBank/DDBJ databases">
        <authorList>
            <person name="Varghese N."/>
            <person name="Submissions S."/>
        </authorList>
    </citation>
    <scope>NUCLEOTIDE SEQUENCE [LARGE SCALE GENOMIC DNA]</scope>
    <source>
        <strain evidence="2">BL47</strain>
    </source>
</reference>
<accession>A0A1H0ED61</accession>
<proteinExistence type="predicted"/>
<organism evidence="1 2">
    <name type="scientific">Methylobacterium phyllostachyos</name>
    <dbReference type="NCBI Taxonomy" id="582672"/>
    <lineage>
        <taxon>Bacteria</taxon>
        <taxon>Pseudomonadati</taxon>
        <taxon>Pseudomonadota</taxon>
        <taxon>Alphaproteobacteria</taxon>
        <taxon>Hyphomicrobiales</taxon>
        <taxon>Methylobacteriaceae</taxon>
        <taxon>Methylobacterium</taxon>
    </lineage>
</organism>
<gene>
    <name evidence="1" type="ORF">SAMN05216360_111142</name>
</gene>
<evidence type="ECO:0000313" key="2">
    <source>
        <dbReference type="Proteomes" id="UP000198704"/>
    </source>
</evidence>
<evidence type="ECO:0000313" key="1">
    <source>
        <dbReference type="EMBL" id="SDN80417.1"/>
    </source>
</evidence>